<evidence type="ECO:0008006" key="4">
    <source>
        <dbReference type="Google" id="ProtNLM"/>
    </source>
</evidence>
<dbReference type="EMBL" id="CP000356">
    <property type="protein sequence ID" value="ABF53578.1"/>
    <property type="molecule type" value="Genomic_DNA"/>
</dbReference>
<dbReference type="PANTHER" id="PTHR20974">
    <property type="entry name" value="UPF0585 PROTEIN CG18661"/>
    <property type="match status" value="1"/>
</dbReference>
<dbReference type="eggNOG" id="COG2813">
    <property type="taxonomic scope" value="Bacteria"/>
</dbReference>
<feature type="region of interest" description="Disordered" evidence="1">
    <location>
        <begin position="1"/>
        <end position="172"/>
    </location>
</feature>
<dbReference type="Pfam" id="PF06080">
    <property type="entry name" value="DUF938"/>
    <property type="match status" value="1"/>
</dbReference>
<name>Q1GRZ4_SPHAL</name>
<feature type="compositionally biased region" description="Basic residues" evidence="1">
    <location>
        <begin position="103"/>
        <end position="114"/>
    </location>
</feature>
<dbReference type="AlphaFoldDB" id="Q1GRZ4"/>
<dbReference type="HOGENOM" id="CLU_752068_0_0_5"/>
<dbReference type="InterPro" id="IPR029063">
    <property type="entry name" value="SAM-dependent_MTases_sf"/>
</dbReference>
<dbReference type="KEGG" id="sal:Sala_1866"/>
<sequence>MTGNRGGCDELGQPVPAGELLGHRGVDRARLPAARARDARADPLPRRGAALPRLHRADRRIPHRRHRPRRAGRRRLHDAQGRDDAVRQPRRRDARLDPLSRLRPVHRHVDRARRRSEGVQPHRPISLPAPDPARRAGRAVRVADRPRTPRAGAGEGEVTPQPWMPGDEGAADKRHAPATLRNRDAIAAVLADWLPEFGTVLEVASGSGEHAVHFAAAFPHLLWQPSDPDPAGLTSIAAWRAEAGLANLAPPLALDAAAPDWPTGRADAILCINMVHISPWAATLGLFAGAARLLVPGAPLILYGPFIEPDVPTAASNLDFDANLRARDPAWGLRDTDAVKAAADDAGLAFAERRAMPANNLMLLFRGT</sequence>
<dbReference type="Gene3D" id="3.40.50.150">
    <property type="entry name" value="Vaccinia Virus protein VP39"/>
    <property type="match status" value="1"/>
</dbReference>
<evidence type="ECO:0000313" key="3">
    <source>
        <dbReference type="Proteomes" id="UP000006578"/>
    </source>
</evidence>
<dbReference type="SUPFAM" id="SSF53335">
    <property type="entry name" value="S-adenosyl-L-methionine-dependent methyltransferases"/>
    <property type="match status" value="1"/>
</dbReference>
<feature type="compositionally biased region" description="Basic and acidic residues" evidence="1">
    <location>
        <begin position="21"/>
        <end position="45"/>
    </location>
</feature>
<dbReference type="InterPro" id="IPR010342">
    <property type="entry name" value="DUF938"/>
</dbReference>
<gene>
    <name evidence="2" type="ordered locus">Sala_1866</name>
</gene>
<keyword evidence="3" id="KW-1185">Reference proteome</keyword>
<organism evidence="2 3">
    <name type="scientific">Sphingopyxis alaskensis (strain DSM 13593 / LMG 18877 / RB2256)</name>
    <name type="common">Sphingomonas alaskensis</name>
    <dbReference type="NCBI Taxonomy" id="317655"/>
    <lineage>
        <taxon>Bacteria</taxon>
        <taxon>Pseudomonadati</taxon>
        <taxon>Pseudomonadota</taxon>
        <taxon>Alphaproteobacteria</taxon>
        <taxon>Sphingomonadales</taxon>
        <taxon>Sphingomonadaceae</taxon>
        <taxon>Sphingopyxis</taxon>
    </lineage>
</organism>
<feature type="compositionally biased region" description="Basic residues" evidence="1">
    <location>
        <begin position="53"/>
        <end position="76"/>
    </location>
</feature>
<feature type="compositionally biased region" description="Basic and acidic residues" evidence="1">
    <location>
        <begin position="77"/>
        <end position="87"/>
    </location>
</feature>
<reference evidence="2 3" key="1">
    <citation type="journal article" date="2009" name="Proc. Natl. Acad. Sci. U.S.A.">
        <title>The genomic basis of trophic strategy in marine bacteria.</title>
        <authorList>
            <person name="Lauro F.M."/>
            <person name="McDougald D."/>
            <person name="Thomas T."/>
            <person name="Williams T.J."/>
            <person name="Egan S."/>
            <person name="Rice S."/>
            <person name="DeMaere M.Z."/>
            <person name="Ting L."/>
            <person name="Ertan H."/>
            <person name="Johnson J."/>
            <person name="Ferriera S."/>
            <person name="Lapidus A."/>
            <person name="Anderson I."/>
            <person name="Kyrpides N."/>
            <person name="Munk A.C."/>
            <person name="Detter C."/>
            <person name="Han C.S."/>
            <person name="Brown M.V."/>
            <person name="Robb F.T."/>
            <person name="Kjelleberg S."/>
            <person name="Cavicchioli R."/>
        </authorList>
    </citation>
    <scope>NUCLEOTIDE SEQUENCE [LARGE SCALE GENOMIC DNA]</scope>
    <source>
        <strain evidence="3">DSM 13593 / LMG 18877 / RB2256</strain>
    </source>
</reference>
<dbReference type="STRING" id="317655.Sala_1866"/>
<evidence type="ECO:0000313" key="2">
    <source>
        <dbReference type="EMBL" id="ABF53578.1"/>
    </source>
</evidence>
<protein>
    <recommendedName>
        <fullName evidence="4">SAM-dependent methyltransferase</fullName>
    </recommendedName>
</protein>
<evidence type="ECO:0000256" key="1">
    <source>
        <dbReference type="SAM" id="MobiDB-lite"/>
    </source>
</evidence>
<proteinExistence type="predicted"/>
<accession>Q1GRZ4</accession>
<dbReference type="Proteomes" id="UP000006578">
    <property type="component" value="Chromosome"/>
</dbReference>
<dbReference type="PANTHER" id="PTHR20974:SF0">
    <property type="entry name" value="UPF0585 PROTEIN CG18661"/>
    <property type="match status" value="1"/>
</dbReference>